<accession>A0A2P1PVL0</accession>
<name>A0A2P1PVL0_9GAMM</name>
<dbReference type="InterPro" id="IPR052155">
    <property type="entry name" value="Biofilm_reg_signaling"/>
</dbReference>
<dbReference type="SUPFAM" id="SSF141868">
    <property type="entry name" value="EAL domain-like"/>
    <property type="match status" value="1"/>
</dbReference>
<evidence type="ECO:0000259" key="3">
    <source>
        <dbReference type="PROSITE" id="PS50883"/>
    </source>
</evidence>
<dbReference type="PROSITE" id="PS50887">
    <property type="entry name" value="GGDEF"/>
    <property type="match status" value="1"/>
</dbReference>
<dbReference type="Pfam" id="PF00990">
    <property type="entry name" value="GGDEF"/>
    <property type="match status" value="1"/>
</dbReference>
<organism evidence="5 6">
    <name type="scientific">Ahniella affigens</name>
    <dbReference type="NCBI Taxonomy" id="2021234"/>
    <lineage>
        <taxon>Bacteria</taxon>
        <taxon>Pseudomonadati</taxon>
        <taxon>Pseudomonadota</taxon>
        <taxon>Gammaproteobacteria</taxon>
        <taxon>Lysobacterales</taxon>
        <taxon>Rhodanobacteraceae</taxon>
        <taxon>Ahniella</taxon>
    </lineage>
</organism>
<sequence>MATDPQTQALQARSNAEALAMLQSWLSLAEATATSQHPLDVFGLLDRRITEGMGCDGWAVALFNAARDDVSFPHSGGTDALKAQRLTRALTKQLVSRFAIRGHYLALRGEDLYEMTQGLDLSGLPLATNALVAGLRDENGLIGIAALFGFNTELASKTQDLMLLRFAAHQMVLALARRRAQDSIKLVSAELERRVSERTRELGETNNELRRQMQERERIEEKLKYDALHDALTGLPNRVLILDRLEQSLARYRRDNSQSFAVLYLDLDRFKVINDSMGHAIGDALLIEASRRISRGVREVDTVARMGGDEFAVLLPGVYTASDAAVVANRLIAAFAQPVYAEGKELFTSTSVGIALSHPRYRKPDELLRDADAAMYRAKSRGRKRFEVFDETLLEQAMKLLDLENELRRAVGKNEFVPFYQPIVDLRDGGKLGYEALLRWKHPQRGFLAPHEFLSVAEEVGLAEAIDMELYEIVFEDLKRMPEECYVSINLSPRHFRDPQLANKLLTLVAQHEVPTDRLRLEITEGSLLHDPARARVMLEELRDGGLVALLDDFGTGYSSLSYLHQFPIHALKIDRSFVNGLTQTDTDSGGSQAVVEAVLSLAQSLGVEVIAEGIESEGQRDALLALGCTQGQGFLYAKPRPIDQVLAQSLL</sequence>
<dbReference type="PANTHER" id="PTHR44757">
    <property type="entry name" value="DIGUANYLATE CYCLASE DGCP"/>
    <property type="match status" value="1"/>
</dbReference>
<dbReference type="PANTHER" id="PTHR44757:SF2">
    <property type="entry name" value="BIOFILM ARCHITECTURE MAINTENANCE PROTEIN MBAA"/>
    <property type="match status" value="1"/>
</dbReference>
<evidence type="ECO:0000313" key="5">
    <source>
        <dbReference type="EMBL" id="AVP98862.1"/>
    </source>
</evidence>
<dbReference type="InterPro" id="IPR043128">
    <property type="entry name" value="Rev_trsase/Diguanyl_cyclase"/>
</dbReference>
<feature type="domain" description="GGDEF" evidence="4">
    <location>
        <begin position="258"/>
        <end position="391"/>
    </location>
</feature>
<dbReference type="InterPro" id="IPR035919">
    <property type="entry name" value="EAL_sf"/>
</dbReference>
<dbReference type="AlphaFoldDB" id="A0A2P1PVL0"/>
<dbReference type="GO" id="GO:0003824">
    <property type="term" value="F:catalytic activity"/>
    <property type="evidence" value="ECO:0007669"/>
    <property type="project" value="UniProtKB-ARBA"/>
</dbReference>
<reference evidence="5 6" key="1">
    <citation type="submission" date="2018-03" db="EMBL/GenBank/DDBJ databases">
        <title>Ahniella affigens gen. nov., sp. nov., a gammaproteobacterium isolated from sandy soil near a stream.</title>
        <authorList>
            <person name="Ko Y."/>
            <person name="Kim J.-H."/>
        </authorList>
    </citation>
    <scope>NUCLEOTIDE SEQUENCE [LARGE SCALE GENOMIC DNA]</scope>
    <source>
        <strain evidence="5 6">D13</strain>
    </source>
</reference>
<dbReference type="SUPFAM" id="SSF55073">
    <property type="entry name" value="Nucleotide cyclase"/>
    <property type="match status" value="1"/>
</dbReference>
<dbReference type="FunFam" id="3.30.70.270:FF:000001">
    <property type="entry name" value="Diguanylate cyclase domain protein"/>
    <property type="match status" value="1"/>
</dbReference>
<dbReference type="SMART" id="SM00267">
    <property type="entry name" value="GGDEF"/>
    <property type="match status" value="1"/>
</dbReference>
<dbReference type="PROSITE" id="PS50883">
    <property type="entry name" value="EAL"/>
    <property type="match status" value="1"/>
</dbReference>
<evidence type="ECO:0000259" key="4">
    <source>
        <dbReference type="PROSITE" id="PS50887"/>
    </source>
</evidence>
<dbReference type="Pfam" id="PF00563">
    <property type="entry name" value="EAL"/>
    <property type="match status" value="1"/>
</dbReference>
<dbReference type="InterPro" id="IPR000160">
    <property type="entry name" value="GGDEF_dom"/>
</dbReference>
<keyword evidence="2" id="KW-0175">Coiled coil</keyword>
<dbReference type="OrthoDB" id="9804951at2"/>
<evidence type="ECO:0000256" key="1">
    <source>
        <dbReference type="ARBA" id="ARBA00001946"/>
    </source>
</evidence>
<dbReference type="NCBIfam" id="TIGR00254">
    <property type="entry name" value="GGDEF"/>
    <property type="match status" value="1"/>
</dbReference>
<evidence type="ECO:0000313" key="6">
    <source>
        <dbReference type="Proteomes" id="UP000241074"/>
    </source>
</evidence>
<dbReference type="KEGG" id="xba:C7S18_17505"/>
<dbReference type="SMART" id="SM00052">
    <property type="entry name" value="EAL"/>
    <property type="match status" value="1"/>
</dbReference>
<dbReference type="Gene3D" id="3.30.70.270">
    <property type="match status" value="1"/>
</dbReference>
<dbReference type="SUPFAM" id="SSF55781">
    <property type="entry name" value="GAF domain-like"/>
    <property type="match status" value="1"/>
</dbReference>
<keyword evidence="6" id="KW-1185">Reference proteome</keyword>
<dbReference type="CDD" id="cd01948">
    <property type="entry name" value="EAL"/>
    <property type="match status" value="1"/>
</dbReference>
<gene>
    <name evidence="5" type="ORF">C7S18_17505</name>
</gene>
<dbReference type="EMBL" id="CP027860">
    <property type="protein sequence ID" value="AVP98862.1"/>
    <property type="molecule type" value="Genomic_DNA"/>
</dbReference>
<dbReference type="RefSeq" id="WP_106892781.1">
    <property type="nucleotide sequence ID" value="NZ_CP027860.1"/>
</dbReference>
<feature type="coiled-coil region" evidence="2">
    <location>
        <begin position="188"/>
        <end position="222"/>
    </location>
</feature>
<dbReference type="Gene3D" id="3.20.20.450">
    <property type="entry name" value="EAL domain"/>
    <property type="match status" value="1"/>
</dbReference>
<reference evidence="5 6" key="2">
    <citation type="submission" date="2018-03" db="EMBL/GenBank/DDBJ databases">
        <authorList>
            <person name="Keele B.F."/>
        </authorList>
    </citation>
    <scope>NUCLEOTIDE SEQUENCE [LARGE SCALE GENOMIC DNA]</scope>
    <source>
        <strain evidence="5 6">D13</strain>
    </source>
</reference>
<comment type="cofactor">
    <cofactor evidence="1">
        <name>Mg(2+)</name>
        <dbReference type="ChEBI" id="CHEBI:18420"/>
    </cofactor>
</comment>
<protein>
    <submittedName>
        <fullName evidence="5">Bifunctional diguanylate cyclase/phosphodiesterase</fullName>
    </submittedName>
</protein>
<feature type="domain" description="EAL" evidence="3">
    <location>
        <begin position="400"/>
        <end position="652"/>
    </location>
</feature>
<dbReference type="Proteomes" id="UP000241074">
    <property type="component" value="Chromosome"/>
</dbReference>
<dbReference type="InterPro" id="IPR029787">
    <property type="entry name" value="Nucleotide_cyclase"/>
</dbReference>
<dbReference type="InterPro" id="IPR001633">
    <property type="entry name" value="EAL_dom"/>
</dbReference>
<dbReference type="CDD" id="cd01949">
    <property type="entry name" value="GGDEF"/>
    <property type="match status" value="1"/>
</dbReference>
<proteinExistence type="predicted"/>
<evidence type="ECO:0000256" key="2">
    <source>
        <dbReference type="SAM" id="Coils"/>
    </source>
</evidence>